<dbReference type="InterPro" id="IPR017937">
    <property type="entry name" value="Thioredoxin_CS"/>
</dbReference>
<dbReference type="CDD" id="cd02947">
    <property type="entry name" value="TRX_family"/>
    <property type="match status" value="1"/>
</dbReference>
<organism evidence="5">
    <name type="scientific">Phaffia rhodozyma</name>
    <name type="common">Yeast</name>
    <name type="synonym">Xanthophyllomyces dendrorhous</name>
    <dbReference type="NCBI Taxonomy" id="264483"/>
    <lineage>
        <taxon>Eukaryota</taxon>
        <taxon>Fungi</taxon>
        <taxon>Dikarya</taxon>
        <taxon>Basidiomycota</taxon>
        <taxon>Agaricomycotina</taxon>
        <taxon>Tremellomycetes</taxon>
        <taxon>Cystofilobasidiales</taxon>
        <taxon>Mrakiaceae</taxon>
        <taxon>Phaffia</taxon>
    </lineage>
</organism>
<dbReference type="PANTHER" id="PTHR46115">
    <property type="entry name" value="THIOREDOXIN-LIKE PROTEIN 1"/>
    <property type="match status" value="1"/>
</dbReference>
<evidence type="ECO:0000256" key="1">
    <source>
        <dbReference type="ARBA" id="ARBA00020570"/>
    </source>
</evidence>
<evidence type="ECO:0000256" key="3">
    <source>
        <dbReference type="SAM" id="Phobius"/>
    </source>
</evidence>
<dbReference type="EMBL" id="LN483157">
    <property type="protein sequence ID" value="CED83891.1"/>
    <property type="molecule type" value="Genomic_DNA"/>
</dbReference>
<dbReference type="NCBIfam" id="TIGR01068">
    <property type="entry name" value="thioredoxin"/>
    <property type="match status" value="1"/>
</dbReference>
<evidence type="ECO:0000313" key="5">
    <source>
        <dbReference type="EMBL" id="CED83891.1"/>
    </source>
</evidence>
<evidence type="ECO:0000256" key="2">
    <source>
        <dbReference type="ARBA" id="ARBA00023157"/>
    </source>
</evidence>
<dbReference type="Gene3D" id="3.40.30.10">
    <property type="entry name" value="Glutaredoxin"/>
    <property type="match status" value="1"/>
</dbReference>
<accession>A0A0F7SR65</accession>
<keyword evidence="3" id="KW-0812">Transmembrane</keyword>
<dbReference type="InterPro" id="IPR005746">
    <property type="entry name" value="Thioredoxin"/>
</dbReference>
<dbReference type="PRINTS" id="PR00421">
    <property type="entry name" value="THIOREDOXIN"/>
</dbReference>
<proteinExistence type="predicted"/>
<sequence>MSIKIASSASEFDSFVSSAGSSGLVVVDFHATWCGPCHAIAPVFEKLAKQYPTTTFVKVDTDANRSVASRFSISAMPTFVFLRNGKEVDRLKGANPSKLASLVASLSGPAPAGGWPAGPGNTLSGKPAGISTNSGGLASINPFLVVAFIFFVGPWLYGQFIGSGKV</sequence>
<feature type="domain" description="Thioredoxin" evidence="4">
    <location>
        <begin position="3"/>
        <end position="108"/>
    </location>
</feature>
<dbReference type="PROSITE" id="PS00194">
    <property type="entry name" value="THIOREDOXIN_1"/>
    <property type="match status" value="1"/>
</dbReference>
<dbReference type="InterPro" id="IPR013766">
    <property type="entry name" value="Thioredoxin_domain"/>
</dbReference>
<dbReference type="PROSITE" id="PS51352">
    <property type="entry name" value="THIOREDOXIN_2"/>
    <property type="match status" value="1"/>
</dbReference>
<keyword evidence="3" id="KW-1133">Transmembrane helix</keyword>
<keyword evidence="2" id="KW-1015">Disulfide bond</keyword>
<dbReference type="SUPFAM" id="SSF52833">
    <property type="entry name" value="Thioredoxin-like"/>
    <property type="match status" value="1"/>
</dbReference>
<feature type="transmembrane region" description="Helical" evidence="3">
    <location>
        <begin position="136"/>
        <end position="157"/>
    </location>
</feature>
<keyword evidence="3" id="KW-0472">Membrane</keyword>
<evidence type="ECO:0000259" key="4">
    <source>
        <dbReference type="PROSITE" id="PS51352"/>
    </source>
</evidence>
<reference evidence="5" key="1">
    <citation type="submission" date="2014-08" db="EMBL/GenBank/DDBJ databases">
        <authorList>
            <person name="Sharma Rahul"/>
            <person name="Thines Marco"/>
        </authorList>
    </citation>
    <scope>NUCLEOTIDE SEQUENCE</scope>
</reference>
<protein>
    <recommendedName>
        <fullName evidence="1">Thioredoxin</fullName>
    </recommendedName>
</protein>
<dbReference type="Pfam" id="PF00085">
    <property type="entry name" value="Thioredoxin"/>
    <property type="match status" value="1"/>
</dbReference>
<name>A0A0F7SR65_PHARH</name>
<dbReference type="AlphaFoldDB" id="A0A0F7SR65"/>
<dbReference type="GO" id="GO:0015035">
    <property type="term" value="F:protein-disulfide reductase activity"/>
    <property type="evidence" value="ECO:0007669"/>
    <property type="project" value="InterPro"/>
</dbReference>
<dbReference type="FunFam" id="3.40.30.10:FF:000245">
    <property type="entry name" value="Thioredoxin"/>
    <property type="match status" value="1"/>
</dbReference>
<dbReference type="InterPro" id="IPR036249">
    <property type="entry name" value="Thioredoxin-like_sf"/>
</dbReference>